<feature type="domain" description="2Fe-2S ferredoxin-type" evidence="9">
    <location>
        <begin position="11"/>
        <end position="100"/>
    </location>
</feature>
<evidence type="ECO:0000256" key="2">
    <source>
        <dbReference type="ARBA" id="ARBA00022448"/>
    </source>
</evidence>
<dbReference type="GO" id="GO:0046872">
    <property type="term" value="F:metal ion binding"/>
    <property type="evidence" value="ECO:0007669"/>
    <property type="project" value="UniProtKB-KW"/>
</dbReference>
<dbReference type="InterPro" id="IPR001041">
    <property type="entry name" value="2Fe-2S_ferredoxin-type"/>
</dbReference>
<organism evidence="10 11">
    <name type="scientific">Pararobbsia silviterrae</name>
    <dbReference type="NCBI Taxonomy" id="1792498"/>
    <lineage>
        <taxon>Bacteria</taxon>
        <taxon>Pseudomonadati</taxon>
        <taxon>Pseudomonadota</taxon>
        <taxon>Betaproteobacteria</taxon>
        <taxon>Burkholderiales</taxon>
        <taxon>Burkholderiaceae</taxon>
        <taxon>Pararobbsia</taxon>
    </lineage>
</organism>
<dbReference type="CDD" id="cd00207">
    <property type="entry name" value="fer2"/>
    <property type="match status" value="1"/>
</dbReference>
<dbReference type="PROSITE" id="PS51085">
    <property type="entry name" value="2FE2S_FER_2"/>
    <property type="match status" value="1"/>
</dbReference>
<keyword evidence="5" id="KW-0249">Electron transport</keyword>
<evidence type="ECO:0000256" key="1">
    <source>
        <dbReference type="ARBA" id="ARBA00007874"/>
    </source>
</evidence>
<dbReference type="InterPro" id="IPR012675">
    <property type="entry name" value="Beta-grasp_dom_sf"/>
</dbReference>
<keyword evidence="6" id="KW-0408">Iron</keyword>
<accession>A0A494XKD6</accession>
<keyword evidence="7" id="KW-0411">Iron-sulfur</keyword>
<evidence type="ECO:0000256" key="6">
    <source>
        <dbReference type="ARBA" id="ARBA00023004"/>
    </source>
</evidence>
<evidence type="ECO:0000256" key="7">
    <source>
        <dbReference type="ARBA" id="ARBA00023014"/>
    </source>
</evidence>
<proteinExistence type="inferred from homology"/>
<dbReference type="AlphaFoldDB" id="A0A494XKD6"/>
<dbReference type="EMBL" id="RBZU01000009">
    <property type="protein sequence ID" value="RKP50202.1"/>
    <property type="molecule type" value="Genomic_DNA"/>
</dbReference>
<keyword evidence="11" id="KW-1185">Reference proteome</keyword>
<dbReference type="Pfam" id="PF00111">
    <property type="entry name" value="Fer2"/>
    <property type="match status" value="1"/>
</dbReference>
<sequence length="119" mass="12984">MPGMSKPPVVFPIRIEPAGWAFDARADETVLDAARAAGYLLPSSCRNGTCRTCLCKLASGAVRYTIEWPGITTDESDDGWILPCVAAAESALVLDVPYARLKSEIDLLLEQAKKRARRF</sequence>
<comment type="cofactor">
    <cofactor evidence="8">
        <name>[2Fe-2S] cluster</name>
        <dbReference type="ChEBI" id="CHEBI:190135"/>
    </cofactor>
</comment>
<dbReference type="GO" id="GO:0051537">
    <property type="term" value="F:2 iron, 2 sulfur cluster binding"/>
    <property type="evidence" value="ECO:0007669"/>
    <property type="project" value="UniProtKB-KW"/>
</dbReference>
<keyword evidence="2" id="KW-0813">Transport</keyword>
<dbReference type="PANTHER" id="PTHR43112">
    <property type="entry name" value="FERREDOXIN"/>
    <property type="match status" value="1"/>
</dbReference>
<evidence type="ECO:0000256" key="8">
    <source>
        <dbReference type="ARBA" id="ARBA00034078"/>
    </source>
</evidence>
<keyword evidence="4" id="KW-0479">Metal-binding</keyword>
<keyword evidence="3" id="KW-0001">2Fe-2S</keyword>
<dbReference type="RefSeq" id="WP_121088420.1">
    <property type="nucleotide sequence ID" value="NZ_RBZU01000009.1"/>
</dbReference>
<dbReference type="PANTHER" id="PTHR43112:SF3">
    <property type="entry name" value="FERREDOXIN-2, CHLOROPLASTIC"/>
    <property type="match status" value="1"/>
</dbReference>
<gene>
    <name evidence="10" type="ORF">D7S86_18895</name>
</gene>
<evidence type="ECO:0000259" key="9">
    <source>
        <dbReference type="PROSITE" id="PS51085"/>
    </source>
</evidence>
<name>A0A494XKD6_9BURK</name>
<evidence type="ECO:0000313" key="10">
    <source>
        <dbReference type="EMBL" id="RKP50202.1"/>
    </source>
</evidence>
<reference evidence="10 11" key="1">
    <citation type="submission" date="2018-10" db="EMBL/GenBank/DDBJ databases">
        <title>Robbsia sp. DHC34, isolated from soil.</title>
        <authorList>
            <person name="Gao Z.-H."/>
            <person name="Qiu L.-H."/>
        </authorList>
    </citation>
    <scope>NUCLEOTIDE SEQUENCE [LARGE SCALE GENOMIC DNA]</scope>
    <source>
        <strain evidence="10 11">DHC34</strain>
    </source>
</reference>
<comment type="similarity">
    <text evidence="1">Belongs to the 2Fe2S plant-type ferredoxin family.</text>
</comment>
<comment type="caution">
    <text evidence="10">The sequence shown here is derived from an EMBL/GenBank/DDBJ whole genome shotgun (WGS) entry which is preliminary data.</text>
</comment>
<dbReference type="OrthoDB" id="9806195at2"/>
<dbReference type="InterPro" id="IPR036010">
    <property type="entry name" value="2Fe-2S_ferredoxin-like_sf"/>
</dbReference>
<dbReference type="Proteomes" id="UP000270342">
    <property type="component" value="Unassembled WGS sequence"/>
</dbReference>
<evidence type="ECO:0000313" key="11">
    <source>
        <dbReference type="Proteomes" id="UP000270342"/>
    </source>
</evidence>
<evidence type="ECO:0000256" key="3">
    <source>
        <dbReference type="ARBA" id="ARBA00022714"/>
    </source>
</evidence>
<dbReference type="Gene3D" id="3.10.20.30">
    <property type="match status" value="1"/>
</dbReference>
<evidence type="ECO:0000256" key="5">
    <source>
        <dbReference type="ARBA" id="ARBA00022982"/>
    </source>
</evidence>
<dbReference type="SUPFAM" id="SSF54292">
    <property type="entry name" value="2Fe-2S ferredoxin-like"/>
    <property type="match status" value="1"/>
</dbReference>
<evidence type="ECO:0000256" key="4">
    <source>
        <dbReference type="ARBA" id="ARBA00022723"/>
    </source>
</evidence>
<protein>
    <recommendedName>
        <fullName evidence="9">2Fe-2S ferredoxin-type domain-containing protein</fullName>
    </recommendedName>
</protein>